<evidence type="ECO:0000256" key="4">
    <source>
        <dbReference type="ARBA" id="ARBA00022679"/>
    </source>
</evidence>
<sequence length="798" mass="91007">MDNFFKFATPITYWLLVLIWSYILIFYVRKIRLLGKSDKLLKLLLIVLSIDAFRTLFESIYFGAWYTSLSEIIPIEIFHYLAQAKVVFIPKMINLIAAIVILTILIKKWLSAEIASKQKNQEIIADQSKKLHQKHEETTRAKEQSIQSEKFTQMLFSESPIGLVLTKLTGELVEVNAAYANIIGRSIEETLKLTYWDITPEKYTRQEELQLASLANTGAYGPYEKEYIHKSGKLIPIRLHGKMIKKGDQELIWSSVEDITDKKIAETLLQEQNEEYLVLNEEYQTQNEELLSAIETAEKSEKRFKTLHNASFGGITIHDKGIILDCNQGLAAITGYSTEELIGMNGLLLIAEQERELVMENILSEYETPYYSIGLRKNGDEYPIRLEARQIPYGEKNVRVVEFRDITDQKKTEYELKTAKEKAEESDRLKTEFINNMSHEIRTPMNGILGFSDLLNEQNITNAKRQYYIQIIQSSGNQLLHIIDDILEISALGTKQVKPQIEALCLNEFLSELFTIFERKAKKNQTPLSLKMGLPNSKSTLLTDPYKLNRIVSNLLENALKFTQDGFIELGYTLQDDKIVIYLKDTGIGIHPEKQELVFERFSQEDKEVSQNVGGLGLGLSIAKENAELLGGKITLESEKGKGTTFYVSLPYKSIKQTISHTPSSPVPNSDKTRNFTILVAEDEDVNFLFLEILLSEFDDKLTILRAKNGKEALDICKTNNQIDLILMDIKMPVMNGIDATKKIRQLKYNLPIIAQTAYTTSQEKEEAIAAGCNDFISKPIKKEKLLTLTSSYLMLKN</sequence>
<dbReference type="InterPro" id="IPR001789">
    <property type="entry name" value="Sig_transdc_resp-reg_receiver"/>
</dbReference>
<dbReference type="SMART" id="SM00091">
    <property type="entry name" value="PAS"/>
    <property type="match status" value="2"/>
</dbReference>
<feature type="domain" description="Histidine kinase" evidence="9">
    <location>
        <begin position="436"/>
        <end position="654"/>
    </location>
</feature>
<dbReference type="Gene3D" id="1.10.287.130">
    <property type="match status" value="1"/>
</dbReference>
<keyword evidence="5" id="KW-0418">Kinase</keyword>
<dbReference type="Pfam" id="PF13426">
    <property type="entry name" value="PAS_9"/>
    <property type="match status" value="2"/>
</dbReference>
<proteinExistence type="predicted"/>
<dbReference type="SUPFAM" id="SSF55874">
    <property type="entry name" value="ATPase domain of HSP90 chaperone/DNA topoisomerase II/histidine kinase"/>
    <property type="match status" value="1"/>
</dbReference>
<dbReference type="PROSITE" id="PS50112">
    <property type="entry name" value="PAS"/>
    <property type="match status" value="1"/>
</dbReference>
<dbReference type="CDD" id="cd00130">
    <property type="entry name" value="PAS"/>
    <property type="match status" value="2"/>
</dbReference>
<dbReference type="SUPFAM" id="SSF52172">
    <property type="entry name" value="CheY-like"/>
    <property type="match status" value="1"/>
</dbReference>
<keyword evidence="8" id="KW-0812">Transmembrane</keyword>
<dbReference type="GO" id="GO:0000155">
    <property type="term" value="F:phosphorelay sensor kinase activity"/>
    <property type="evidence" value="ECO:0007669"/>
    <property type="project" value="InterPro"/>
</dbReference>
<dbReference type="InterPro" id="IPR000014">
    <property type="entry name" value="PAS"/>
</dbReference>
<keyword evidence="3 6" id="KW-0597">Phosphoprotein</keyword>
<keyword evidence="4" id="KW-0808">Transferase</keyword>
<evidence type="ECO:0000256" key="8">
    <source>
        <dbReference type="SAM" id="Phobius"/>
    </source>
</evidence>
<dbReference type="CDD" id="cd17546">
    <property type="entry name" value="REC_hyHK_CKI1_RcsC-like"/>
    <property type="match status" value="1"/>
</dbReference>
<dbReference type="Pfam" id="PF02518">
    <property type="entry name" value="HATPase_c"/>
    <property type="match status" value="1"/>
</dbReference>
<feature type="transmembrane region" description="Helical" evidence="8">
    <location>
        <begin position="12"/>
        <end position="28"/>
    </location>
</feature>
<dbReference type="InterPro" id="IPR011006">
    <property type="entry name" value="CheY-like_superfamily"/>
</dbReference>
<evidence type="ECO:0000256" key="6">
    <source>
        <dbReference type="PROSITE-ProRule" id="PRU00169"/>
    </source>
</evidence>
<dbReference type="InterPro" id="IPR003594">
    <property type="entry name" value="HATPase_dom"/>
</dbReference>
<organism evidence="12 13">
    <name type="scientific">Labilibaculum manganireducens</name>
    <dbReference type="NCBI Taxonomy" id="1940525"/>
    <lineage>
        <taxon>Bacteria</taxon>
        <taxon>Pseudomonadati</taxon>
        <taxon>Bacteroidota</taxon>
        <taxon>Bacteroidia</taxon>
        <taxon>Marinilabiliales</taxon>
        <taxon>Marinifilaceae</taxon>
        <taxon>Labilibaculum</taxon>
    </lineage>
</organism>
<dbReference type="Pfam" id="PF00512">
    <property type="entry name" value="HisKA"/>
    <property type="match status" value="1"/>
</dbReference>
<evidence type="ECO:0000256" key="1">
    <source>
        <dbReference type="ARBA" id="ARBA00000085"/>
    </source>
</evidence>
<protein>
    <recommendedName>
        <fullName evidence="2">histidine kinase</fullName>
        <ecNumber evidence="2">2.7.13.3</ecNumber>
    </recommendedName>
</protein>
<dbReference type="InterPro" id="IPR004358">
    <property type="entry name" value="Sig_transdc_His_kin-like_C"/>
</dbReference>
<dbReference type="PRINTS" id="PR00344">
    <property type="entry name" value="BCTRLSENSOR"/>
</dbReference>
<comment type="caution">
    <text evidence="12">The sequence shown here is derived from an EMBL/GenBank/DDBJ whole genome shotgun (WGS) entry which is preliminary data.</text>
</comment>
<dbReference type="Gene3D" id="3.30.450.20">
    <property type="entry name" value="PAS domain"/>
    <property type="match status" value="2"/>
</dbReference>
<keyword evidence="8" id="KW-0472">Membrane</keyword>
<keyword evidence="7" id="KW-0175">Coiled coil</keyword>
<dbReference type="PROSITE" id="PS50109">
    <property type="entry name" value="HIS_KIN"/>
    <property type="match status" value="1"/>
</dbReference>
<dbReference type="FunFam" id="3.30.565.10:FF:000006">
    <property type="entry name" value="Sensor histidine kinase WalK"/>
    <property type="match status" value="1"/>
</dbReference>
<dbReference type="Gene3D" id="3.30.565.10">
    <property type="entry name" value="Histidine kinase-like ATPase, C-terminal domain"/>
    <property type="match status" value="1"/>
</dbReference>
<dbReference type="Proteomes" id="UP000233618">
    <property type="component" value="Unassembled WGS sequence"/>
</dbReference>
<dbReference type="InterPro" id="IPR036890">
    <property type="entry name" value="HATPase_C_sf"/>
</dbReference>
<dbReference type="AlphaFoldDB" id="A0A2N3IAM0"/>
<evidence type="ECO:0000259" key="11">
    <source>
        <dbReference type="PROSITE" id="PS50112"/>
    </source>
</evidence>
<dbReference type="SUPFAM" id="SSF47384">
    <property type="entry name" value="Homodimeric domain of signal transducing histidine kinase"/>
    <property type="match status" value="1"/>
</dbReference>
<dbReference type="InterPro" id="IPR001610">
    <property type="entry name" value="PAC"/>
</dbReference>
<gene>
    <name evidence="12" type="ORF">BZG01_07835</name>
</gene>
<feature type="transmembrane region" description="Helical" evidence="8">
    <location>
        <begin position="93"/>
        <end position="110"/>
    </location>
</feature>
<comment type="catalytic activity">
    <reaction evidence="1">
        <text>ATP + protein L-histidine = ADP + protein N-phospho-L-histidine.</text>
        <dbReference type="EC" id="2.7.13.3"/>
    </reaction>
</comment>
<dbReference type="InterPro" id="IPR005467">
    <property type="entry name" value="His_kinase_dom"/>
</dbReference>
<evidence type="ECO:0000256" key="7">
    <source>
        <dbReference type="SAM" id="Coils"/>
    </source>
</evidence>
<dbReference type="RefSeq" id="WP_101309278.1">
    <property type="nucleotide sequence ID" value="NZ_MVDE01000009.1"/>
</dbReference>
<evidence type="ECO:0000256" key="5">
    <source>
        <dbReference type="ARBA" id="ARBA00022777"/>
    </source>
</evidence>
<evidence type="ECO:0000313" key="12">
    <source>
        <dbReference type="EMBL" id="PKQ67293.1"/>
    </source>
</evidence>
<feature type="domain" description="Response regulatory" evidence="10">
    <location>
        <begin position="677"/>
        <end position="794"/>
    </location>
</feature>
<evidence type="ECO:0000256" key="3">
    <source>
        <dbReference type="ARBA" id="ARBA00022553"/>
    </source>
</evidence>
<accession>A0A2N3IAM0</accession>
<dbReference type="PROSITE" id="PS50110">
    <property type="entry name" value="RESPONSE_REGULATORY"/>
    <property type="match status" value="1"/>
</dbReference>
<dbReference type="Pfam" id="PF00072">
    <property type="entry name" value="Response_reg"/>
    <property type="match status" value="1"/>
</dbReference>
<name>A0A2N3IAM0_9BACT</name>
<keyword evidence="13" id="KW-1185">Reference proteome</keyword>
<dbReference type="SMART" id="SM00086">
    <property type="entry name" value="PAC"/>
    <property type="match status" value="2"/>
</dbReference>
<dbReference type="EMBL" id="MVDE01000009">
    <property type="protein sequence ID" value="PKQ67293.1"/>
    <property type="molecule type" value="Genomic_DNA"/>
</dbReference>
<dbReference type="SMART" id="SM00448">
    <property type="entry name" value="REC"/>
    <property type="match status" value="1"/>
</dbReference>
<reference evidence="12 13" key="1">
    <citation type="journal article" date="2017" name="Front. Microbiol.">
        <title>Labilibaculum manganireducens gen. nov., sp. nov. and Labilibaculum filiforme sp. nov., Novel Bacteroidetes Isolated from Subsurface Sediments of the Baltic Sea.</title>
        <authorList>
            <person name="Vandieken V."/>
            <person name="Marshall I.P."/>
            <person name="Niemann H."/>
            <person name="Engelen B."/>
            <person name="Cypionka H."/>
        </authorList>
    </citation>
    <scope>NUCLEOTIDE SEQUENCE [LARGE SCALE GENOMIC DNA]</scope>
    <source>
        <strain evidence="12 13">59.10-2M</strain>
    </source>
</reference>
<dbReference type="SMART" id="SM00388">
    <property type="entry name" value="HisKA"/>
    <property type="match status" value="1"/>
</dbReference>
<dbReference type="InterPro" id="IPR036097">
    <property type="entry name" value="HisK_dim/P_sf"/>
</dbReference>
<evidence type="ECO:0000313" key="13">
    <source>
        <dbReference type="Proteomes" id="UP000233618"/>
    </source>
</evidence>
<keyword evidence="8" id="KW-1133">Transmembrane helix</keyword>
<dbReference type="NCBIfam" id="TIGR00229">
    <property type="entry name" value="sensory_box"/>
    <property type="match status" value="2"/>
</dbReference>
<feature type="domain" description="PAS" evidence="11">
    <location>
        <begin position="315"/>
        <end position="362"/>
    </location>
</feature>
<feature type="coiled-coil region" evidence="7">
    <location>
        <begin position="262"/>
        <end position="300"/>
    </location>
</feature>
<dbReference type="InterPro" id="IPR003661">
    <property type="entry name" value="HisK_dim/P_dom"/>
</dbReference>
<dbReference type="CDD" id="cd00082">
    <property type="entry name" value="HisKA"/>
    <property type="match status" value="1"/>
</dbReference>
<dbReference type="SUPFAM" id="SSF55785">
    <property type="entry name" value="PYP-like sensor domain (PAS domain)"/>
    <property type="match status" value="2"/>
</dbReference>
<dbReference type="InterPro" id="IPR035965">
    <property type="entry name" value="PAS-like_dom_sf"/>
</dbReference>
<dbReference type="PANTHER" id="PTHR43047">
    <property type="entry name" value="TWO-COMPONENT HISTIDINE PROTEIN KINASE"/>
    <property type="match status" value="1"/>
</dbReference>
<dbReference type="EC" id="2.7.13.3" evidence="2"/>
<evidence type="ECO:0000256" key="2">
    <source>
        <dbReference type="ARBA" id="ARBA00012438"/>
    </source>
</evidence>
<dbReference type="Gene3D" id="3.40.50.2300">
    <property type="match status" value="1"/>
</dbReference>
<evidence type="ECO:0000259" key="9">
    <source>
        <dbReference type="PROSITE" id="PS50109"/>
    </source>
</evidence>
<feature type="modified residue" description="4-aspartylphosphate" evidence="6">
    <location>
        <position position="729"/>
    </location>
</feature>
<dbReference type="SMART" id="SM00387">
    <property type="entry name" value="HATPase_c"/>
    <property type="match status" value="1"/>
</dbReference>
<evidence type="ECO:0000259" key="10">
    <source>
        <dbReference type="PROSITE" id="PS50110"/>
    </source>
</evidence>